<feature type="transmembrane region" description="Helical" evidence="2">
    <location>
        <begin position="88"/>
        <end position="110"/>
    </location>
</feature>
<feature type="transmembrane region" description="Helical" evidence="2">
    <location>
        <begin position="61"/>
        <end position="82"/>
    </location>
</feature>
<dbReference type="KEGG" id="aagg:ETAA8_48300"/>
<accession>A0A517YHN7</accession>
<gene>
    <name evidence="3" type="ORF">ETAA8_48300</name>
</gene>
<dbReference type="RefSeq" id="WP_145093960.1">
    <property type="nucleotide sequence ID" value="NZ_CP036274.1"/>
</dbReference>
<sequence length="181" mass="18593">MEFNDSVIAVYPNYASAVEGITKLHESGFSADEYSIVGVKSEDSPDLENAANYGDRTETDAMVGAGAGGAVGILAGATVLTLTGIGPVIAAGALAAGITGAIVGGLLGAFQGWGIHEDHLKNYEEMVKDGKSLVVVRSSAAQVAIAYGMLNTTAAEAVHMHAETSADSPEIDDRPLQKSRR</sequence>
<dbReference type="AlphaFoldDB" id="A0A517YHN7"/>
<dbReference type="Proteomes" id="UP000315017">
    <property type="component" value="Chromosome"/>
</dbReference>
<reference evidence="3 4" key="1">
    <citation type="submission" date="2019-02" db="EMBL/GenBank/DDBJ databases">
        <title>Deep-cultivation of Planctomycetes and their phenomic and genomic characterization uncovers novel biology.</title>
        <authorList>
            <person name="Wiegand S."/>
            <person name="Jogler M."/>
            <person name="Boedeker C."/>
            <person name="Pinto D."/>
            <person name="Vollmers J."/>
            <person name="Rivas-Marin E."/>
            <person name="Kohn T."/>
            <person name="Peeters S.H."/>
            <person name="Heuer A."/>
            <person name="Rast P."/>
            <person name="Oberbeckmann S."/>
            <person name="Bunk B."/>
            <person name="Jeske O."/>
            <person name="Meyerdierks A."/>
            <person name="Storesund J.E."/>
            <person name="Kallscheuer N."/>
            <person name="Luecker S."/>
            <person name="Lage O.M."/>
            <person name="Pohl T."/>
            <person name="Merkel B.J."/>
            <person name="Hornburger P."/>
            <person name="Mueller R.-W."/>
            <person name="Bruemmer F."/>
            <person name="Labrenz M."/>
            <person name="Spormann A.M."/>
            <person name="Op den Camp H."/>
            <person name="Overmann J."/>
            <person name="Amann R."/>
            <person name="Jetten M.S.M."/>
            <person name="Mascher T."/>
            <person name="Medema M.H."/>
            <person name="Devos D.P."/>
            <person name="Kaster A.-K."/>
            <person name="Ovreas L."/>
            <person name="Rohde M."/>
            <person name="Galperin M.Y."/>
            <person name="Jogler C."/>
        </authorList>
    </citation>
    <scope>NUCLEOTIDE SEQUENCE [LARGE SCALE GENOMIC DNA]</scope>
    <source>
        <strain evidence="3 4">ETA_A8</strain>
    </source>
</reference>
<evidence type="ECO:0000313" key="3">
    <source>
        <dbReference type="EMBL" id="QDU29715.1"/>
    </source>
</evidence>
<evidence type="ECO:0000256" key="2">
    <source>
        <dbReference type="SAM" id="Phobius"/>
    </source>
</evidence>
<name>A0A517YHN7_9BACT</name>
<keyword evidence="2" id="KW-0472">Membrane</keyword>
<keyword evidence="4" id="KW-1185">Reference proteome</keyword>
<feature type="region of interest" description="Disordered" evidence="1">
    <location>
        <begin position="161"/>
        <end position="181"/>
    </location>
</feature>
<evidence type="ECO:0000256" key="1">
    <source>
        <dbReference type="SAM" id="MobiDB-lite"/>
    </source>
</evidence>
<proteinExistence type="predicted"/>
<keyword evidence="2" id="KW-1133">Transmembrane helix</keyword>
<dbReference type="EMBL" id="CP036274">
    <property type="protein sequence ID" value="QDU29715.1"/>
    <property type="molecule type" value="Genomic_DNA"/>
</dbReference>
<dbReference type="PANTHER" id="PTHR36109">
    <property type="entry name" value="MEMBRANE PROTEIN-RELATED"/>
    <property type="match status" value="1"/>
</dbReference>
<organism evidence="3 4">
    <name type="scientific">Anatilimnocola aggregata</name>
    <dbReference type="NCBI Taxonomy" id="2528021"/>
    <lineage>
        <taxon>Bacteria</taxon>
        <taxon>Pseudomonadati</taxon>
        <taxon>Planctomycetota</taxon>
        <taxon>Planctomycetia</taxon>
        <taxon>Pirellulales</taxon>
        <taxon>Pirellulaceae</taxon>
        <taxon>Anatilimnocola</taxon>
    </lineage>
</organism>
<protein>
    <recommendedName>
        <fullName evidence="5">General stress protein 17M-like domain-containing protein</fullName>
    </recommendedName>
</protein>
<evidence type="ECO:0000313" key="4">
    <source>
        <dbReference type="Proteomes" id="UP000315017"/>
    </source>
</evidence>
<dbReference type="PANTHER" id="PTHR36109:SF2">
    <property type="entry name" value="MEMBRANE PROTEIN"/>
    <property type="match status" value="1"/>
</dbReference>
<dbReference type="InterPro" id="IPR052948">
    <property type="entry name" value="Low_temp-induced_all0457"/>
</dbReference>
<feature type="compositionally biased region" description="Basic and acidic residues" evidence="1">
    <location>
        <begin position="171"/>
        <end position="181"/>
    </location>
</feature>
<keyword evidence="2" id="KW-0812">Transmembrane</keyword>
<evidence type="ECO:0008006" key="5">
    <source>
        <dbReference type="Google" id="ProtNLM"/>
    </source>
</evidence>
<dbReference type="OrthoDB" id="281105at2"/>